<evidence type="ECO:0000313" key="2">
    <source>
        <dbReference type="Proteomes" id="UP000821866"/>
    </source>
</evidence>
<comment type="caution">
    <text evidence="1">The sequence shown here is derived from an EMBL/GenBank/DDBJ whole genome shotgun (WGS) entry which is preliminary data.</text>
</comment>
<protein>
    <submittedName>
        <fullName evidence="1">Uncharacterized protein</fullName>
    </submittedName>
</protein>
<gene>
    <name evidence="1" type="ORF">HPB51_021104</name>
</gene>
<sequence length="198" mass="21699">MAESHPSKKFLLRLGFPKRATVCFNVARGFVPPCNLSTTGICCLMDVVANCNKALWCLGLQIRDDARDEVGEVGVAIIRSLGRGYLAAFLKSDPGLLALAVLFFLFEEHNCIVAVELFDVIAKNRAVLFSLRKIPALKRLAIVVDLDEQPEGVGGLVEFVQSVVVADGVQLKFIDRQLQPGLPNVTSSQRPETSRFQD</sequence>
<keyword evidence="2" id="KW-1185">Reference proteome</keyword>
<reference evidence="1" key="2">
    <citation type="submission" date="2021-09" db="EMBL/GenBank/DDBJ databases">
        <authorList>
            <person name="Jia N."/>
            <person name="Wang J."/>
            <person name="Shi W."/>
            <person name="Du L."/>
            <person name="Sun Y."/>
            <person name="Zhan W."/>
            <person name="Jiang J."/>
            <person name="Wang Q."/>
            <person name="Zhang B."/>
            <person name="Ji P."/>
            <person name="Sakyi L.B."/>
            <person name="Cui X."/>
            <person name="Yuan T."/>
            <person name="Jiang B."/>
            <person name="Yang W."/>
            <person name="Lam T.T.-Y."/>
            <person name="Chang Q."/>
            <person name="Ding S."/>
            <person name="Wang X."/>
            <person name="Zhu J."/>
            <person name="Ruan X."/>
            <person name="Zhao L."/>
            <person name="Wei J."/>
            <person name="Que T."/>
            <person name="Du C."/>
            <person name="Cheng J."/>
            <person name="Dai P."/>
            <person name="Han X."/>
            <person name="Huang E."/>
            <person name="Gao Y."/>
            <person name="Liu J."/>
            <person name="Shao H."/>
            <person name="Ye R."/>
            <person name="Li L."/>
            <person name="Wei W."/>
            <person name="Wang X."/>
            <person name="Wang C."/>
            <person name="Huo Q."/>
            <person name="Li W."/>
            <person name="Guo W."/>
            <person name="Chen H."/>
            <person name="Chen S."/>
            <person name="Zhou L."/>
            <person name="Zhou L."/>
            <person name="Ni X."/>
            <person name="Tian J."/>
            <person name="Zhou Y."/>
            <person name="Sheng Y."/>
            <person name="Liu T."/>
            <person name="Pan Y."/>
            <person name="Xia L."/>
            <person name="Li J."/>
            <person name="Zhao F."/>
            <person name="Cao W."/>
        </authorList>
    </citation>
    <scope>NUCLEOTIDE SEQUENCE</scope>
    <source>
        <strain evidence="1">Rmic-2018</strain>
        <tissue evidence="1">Larvae</tissue>
    </source>
</reference>
<proteinExistence type="predicted"/>
<reference evidence="1" key="1">
    <citation type="journal article" date="2020" name="Cell">
        <title>Large-Scale Comparative Analyses of Tick Genomes Elucidate Their Genetic Diversity and Vector Capacities.</title>
        <authorList>
            <consortium name="Tick Genome and Microbiome Consortium (TIGMIC)"/>
            <person name="Jia N."/>
            <person name="Wang J."/>
            <person name="Shi W."/>
            <person name="Du L."/>
            <person name="Sun Y."/>
            <person name="Zhan W."/>
            <person name="Jiang J.F."/>
            <person name="Wang Q."/>
            <person name="Zhang B."/>
            <person name="Ji P."/>
            <person name="Bell-Sakyi L."/>
            <person name="Cui X.M."/>
            <person name="Yuan T.T."/>
            <person name="Jiang B.G."/>
            <person name="Yang W.F."/>
            <person name="Lam T.T."/>
            <person name="Chang Q.C."/>
            <person name="Ding S.J."/>
            <person name="Wang X.J."/>
            <person name="Zhu J.G."/>
            <person name="Ruan X.D."/>
            <person name="Zhao L."/>
            <person name="Wei J.T."/>
            <person name="Ye R.Z."/>
            <person name="Que T.C."/>
            <person name="Du C.H."/>
            <person name="Zhou Y.H."/>
            <person name="Cheng J.X."/>
            <person name="Dai P.F."/>
            <person name="Guo W.B."/>
            <person name="Han X.H."/>
            <person name="Huang E.J."/>
            <person name="Li L.F."/>
            <person name="Wei W."/>
            <person name="Gao Y.C."/>
            <person name="Liu J.Z."/>
            <person name="Shao H.Z."/>
            <person name="Wang X."/>
            <person name="Wang C.C."/>
            <person name="Yang T.C."/>
            <person name="Huo Q.B."/>
            <person name="Li W."/>
            <person name="Chen H.Y."/>
            <person name="Chen S.E."/>
            <person name="Zhou L.G."/>
            <person name="Ni X.B."/>
            <person name="Tian J.H."/>
            <person name="Sheng Y."/>
            <person name="Liu T."/>
            <person name="Pan Y.S."/>
            <person name="Xia L.Y."/>
            <person name="Li J."/>
            <person name="Zhao F."/>
            <person name="Cao W.C."/>
        </authorList>
    </citation>
    <scope>NUCLEOTIDE SEQUENCE</scope>
    <source>
        <strain evidence="1">Rmic-2018</strain>
    </source>
</reference>
<name>A0A9J6E4F2_RHIMP</name>
<dbReference type="Proteomes" id="UP000821866">
    <property type="component" value="Chromosome 4"/>
</dbReference>
<evidence type="ECO:0000313" key="1">
    <source>
        <dbReference type="EMBL" id="KAH8028957.1"/>
    </source>
</evidence>
<organism evidence="1 2">
    <name type="scientific">Rhipicephalus microplus</name>
    <name type="common">Cattle tick</name>
    <name type="synonym">Boophilus microplus</name>
    <dbReference type="NCBI Taxonomy" id="6941"/>
    <lineage>
        <taxon>Eukaryota</taxon>
        <taxon>Metazoa</taxon>
        <taxon>Ecdysozoa</taxon>
        <taxon>Arthropoda</taxon>
        <taxon>Chelicerata</taxon>
        <taxon>Arachnida</taxon>
        <taxon>Acari</taxon>
        <taxon>Parasitiformes</taxon>
        <taxon>Ixodida</taxon>
        <taxon>Ixodoidea</taxon>
        <taxon>Ixodidae</taxon>
        <taxon>Rhipicephalinae</taxon>
        <taxon>Rhipicephalus</taxon>
        <taxon>Boophilus</taxon>
    </lineage>
</organism>
<accession>A0A9J6E4F2</accession>
<dbReference type="EMBL" id="JABSTU010000006">
    <property type="protein sequence ID" value="KAH8028957.1"/>
    <property type="molecule type" value="Genomic_DNA"/>
</dbReference>
<dbReference type="AlphaFoldDB" id="A0A9J6E4F2"/>